<protein>
    <submittedName>
        <fullName evidence="5">AraC family transcriptional regulator</fullName>
    </submittedName>
</protein>
<dbReference type="InterPro" id="IPR009057">
    <property type="entry name" value="Homeodomain-like_sf"/>
</dbReference>
<evidence type="ECO:0000256" key="1">
    <source>
        <dbReference type="ARBA" id="ARBA00023015"/>
    </source>
</evidence>
<proteinExistence type="predicted"/>
<dbReference type="SMART" id="SM00342">
    <property type="entry name" value="HTH_ARAC"/>
    <property type="match status" value="1"/>
</dbReference>
<evidence type="ECO:0000313" key="6">
    <source>
        <dbReference type="Proteomes" id="UP000281084"/>
    </source>
</evidence>
<dbReference type="PROSITE" id="PS01124">
    <property type="entry name" value="HTH_ARAC_FAMILY_2"/>
    <property type="match status" value="1"/>
</dbReference>
<dbReference type="GO" id="GO:0005829">
    <property type="term" value="C:cytosol"/>
    <property type="evidence" value="ECO:0007669"/>
    <property type="project" value="TreeGrafter"/>
</dbReference>
<dbReference type="EMBL" id="RAXZ01000008">
    <property type="protein sequence ID" value="RKG53036.1"/>
    <property type="molecule type" value="Genomic_DNA"/>
</dbReference>
<keyword evidence="1" id="KW-0805">Transcription regulation</keyword>
<dbReference type="InterPro" id="IPR032687">
    <property type="entry name" value="AraC-type_N"/>
</dbReference>
<evidence type="ECO:0000256" key="2">
    <source>
        <dbReference type="ARBA" id="ARBA00023125"/>
    </source>
</evidence>
<comment type="caution">
    <text evidence="5">The sequence shown here is derived from an EMBL/GenBank/DDBJ whole genome shotgun (WGS) entry which is preliminary data.</text>
</comment>
<dbReference type="InterPro" id="IPR018062">
    <property type="entry name" value="HTH_AraC-typ_CS"/>
</dbReference>
<dbReference type="Gene3D" id="1.10.10.60">
    <property type="entry name" value="Homeodomain-like"/>
    <property type="match status" value="1"/>
</dbReference>
<accession>A0A3A8G4W4</accession>
<evidence type="ECO:0000313" key="5">
    <source>
        <dbReference type="EMBL" id="RKG53036.1"/>
    </source>
</evidence>
<dbReference type="InterPro" id="IPR018060">
    <property type="entry name" value="HTH_AraC"/>
</dbReference>
<dbReference type="RefSeq" id="WP_120367441.1">
    <property type="nucleotide sequence ID" value="NZ_RAXZ01000008.1"/>
</dbReference>
<dbReference type="Pfam" id="PF12625">
    <property type="entry name" value="Arabinose_bd"/>
    <property type="match status" value="1"/>
</dbReference>
<dbReference type="GO" id="GO:0003700">
    <property type="term" value="F:DNA-binding transcription factor activity"/>
    <property type="evidence" value="ECO:0007669"/>
    <property type="project" value="InterPro"/>
</dbReference>
<keyword evidence="2" id="KW-0238">DNA-binding</keyword>
<organism evidence="5 6">
    <name type="scientific">Acinetobacter cumulans</name>
    <dbReference type="NCBI Taxonomy" id="2136182"/>
    <lineage>
        <taxon>Bacteria</taxon>
        <taxon>Pseudomonadati</taxon>
        <taxon>Pseudomonadota</taxon>
        <taxon>Gammaproteobacteria</taxon>
        <taxon>Moraxellales</taxon>
        <taxon>Moraxellaceae</taxon>
        <taxon>Acinetobacter</taxon>
    </lineage>
</organism>
<dbReference type="Pfam" id="PF12833">
    <property type="entry name" value="HTH_18"/>
    <property type="match status" value="1"/>
</dbReference>
<dbReference type="PROSITE" id="PS00041">
    <property type="entry name" value="HTH_ARAC_FAMILY_1"/>
    <property type="match status" value="1"/>
</dbReference>
<evidence type="ECO:0000256" key="3">
    <source>
        <dbReference type="ARBA" id="ARBA00023163"/>
    </source>
</evidence>
<dbReference type="SUPFAM" id="SSF46689">
    <property type="entry name" value="Homeodomain-like"/>
    <property type="match status" value="1"/>
</dbReference>
<dbReference type="GO" id="GO:0000976">
    <property type="term" value="F:transcription cis-regulatory region binding"/>
    <property type="evidence" value="ECO:0007669"/>
    <property type="project" value="TreeGrafter"/>
</dbReference>
<dbReference type="AlphaFoldDB" id="A0A3A8G4W4"/>
<gene>
    <name evidence="5" type="ORF">D7V64_08580</name>
</gene>
<reference evidence="5 6" key="1">
    <citation type="submission" date="2018-09" db="EMBL/GenBank/DDBJ databases">
        <title>The draft genome of Acinetobacter spp. strains.</title>
        <authorList>
            <person name="Qin J."/>
            <person name="Feng Y."/>
            <person name="Zong Z."/>
        </authorList>
    </citation>
    <scope>NUCLEOTIDE SEQUENCE [LARGE SCALE GENOMIC DNA]</scope>
    <source>
        <strain evidence="5 6">WCHAc060002</strain>
    </source>
</reference>
<evidence type="ECO:0000259" key="4">
    <source>
        <dbReference type="PROSITE" id="PS01124"/>
    </source>
</evidence>
<dbReference type="Proteomes" id="UP000281084">
    <property type="component" value="Unassembled WGS sequence"/>
</dbReference>
<dbReference type="PANTHER" id="PTHR47894">
    <property type="entry name" value="HTH-TYPE TRANSCRIPTIONAL REGULATOR GADX"/>
    <property type="match status" value="1"/>
</dbReference>
<sequence>MNELHIPNGYYQLWDMYLLKRGLDYHCLQSITPYVTQLDHLLSLPIDSQSPYAFFNLVMQATQQELNCPNLVFEMAELIRPEHFGVLGYMATRSNSVAEALQYIMKFSRLVIDGAEVTPMQLSSIGDEFYLTWPLHDAKYALVNELTTACMAHLAKQIFPSSLVLKCMKFAHAQQMARFHYEKFFACKIEFEHPQYAFVLNTASLDLKSELADPSLMQLLLKQAEEAIASKPKLENIVQQLHQHIAQHLKQYAQAPKIEQMADELYTSVRTLQRHLAEEESSFKKVLEIERLKRIEQLLLQPLSLLDIALQLGYSDQSALARAYKSYTGQTLLQRRKALKLEADEQ</sequence>
<feature type="domain" description="HTH araC/xylS-type" evidence="4">
    <location>
        <begin position="239"/>
        <end position="338"/>
    </location>
</feature>
<name>A0A3A8G4W4_9GAMM</name>
<keyword evidence="3" id="KW-0804">Transcription</keyword>
<dbReference type="PANTHER" id="PTHR47894:SF1">
    <property type="entry name" value="HTH-TYPE TRANSCRIPTIONAL REGULATOR VQSM"/>
    <property type="match status" value="1"/>
</dbReference>